<dbReference type="InterPro" id="IPR000639">
    <property type="entry name" value="Epox_hydrolase-like"/>
</dbReference>
<evidence type="ECO:0000256" key="1">
    <source>
        <dbReference type="ARBA" id="ARBA00022801"/>
    </source>
</evidence>
<evidence type="ECO:0000313" key="4">
    <source>
        <dbReference type="Proteomes" id="UP000193200"/>
    </source>
</evidence>
<protein>
    <submittedName>
        <fullName evidence="3">Haloalkane dehalogenase</fullName>
        <ecNumber evidence="3">3.8.1.5</ecNumber>
    </submittedName>
</protein>
<keyword evidence="1 3" id="KW-0378">Hydrolase</keyword>
<dbReference type="GO" id="GO:0018786">
    <property type="term" value="F:haloalkane dehalogenase activity"/>
    <property type="evidence" value="ECO:0007669"/>
    <property type="project" value="UniProtKB-EC"/>
</dbReference>
<evidence type="ECO:0000313" key="3">
    <source>
        <dbReference type="EMBL" id="SLN29521.1"/>
    </source>
</evidence>
<dbReference type="PRINTS" id="PR00111">
    <property type="entry name" value="ABHYDROLASE"/>
</dbReference>
<dbReference type="GO" id="GO:0004301">
    <property type="term" value="F:epoxide hydrolase activity"/>
    <property type="evidence" value="ECO:0007669"/>
    <property type="project" value="TreeGrafter"/>
</dbReference>
<dbReference type="InParanoid" id="A0A1Y5RZZ0"/>
<dbReference type="Proteomes" id="UP000193200">
    <property type="component" value="Unassembled WGS sequence"/>
</dbReference>
<dbReference type="PANTHER" id="PTHR42977">
    <property type="entry name" value="HYDROLASE-RELATED"/>
    <property type="match status" value="1"/>
</dbReference>
<sequence length="297" mass="32889">MRAKRTPDERFEGLPGYDFRPHYVDDLPGYEGLRLHYLDEGPADAAETFLCLHGQPTWSYLYRRMIPVFGAAGHRSIAPDFFGFGRSDKPVADEVYGFDFHRGAIVALIERLDLRNITLVCQDWGGLIGLTLPPSMSDRFTRLLVMNTAFATGDVPLGEGFLAWRAWNNANPDMAVGKLLGRSCPHLNEAERAAYDAPYPDVTFKAGVRRFPNMVPDNPDAEGAALSRAARDWFTNEWAGSTFLAVGMQDPVLGPKGMAYLRRCIRGCPPPLEVAEGGHFLQEWGEPVAKAALAAWS</sequence>
<dbReference type="AlphaFoldDB" id="A0A1Y5RZZ0"/>
<dbReference type="RefSeq" id="WP_085882267.1">
    <property type="nucleotide sequence ID" value="NZ_FWFR01000001.1"/>
</dbReference>
<reference evidence="3 4" key="1">
    <citation type="submission" date="2017-03" db="EMBL/GenBank/DDBJ databases">
        <authorList>
            <person name="Afonso C.L."/>
            <person name="Miller P.J."/>
            <person name="Scott M.A."/>
            <person name="Spackman E."/>
            <person name="Goraichik I."/>
            <person name="Dimitrov K.M."/>
            <person name="Suarez D.L."/>
            <person name="Swayne D.E."/>
        </authorList>
    </citation>
    <scope>NUCLEOTIDE SEQUENCE [LARGE SCALE GENOMIC DNA]</scope>
    <source>
        <strain evidence="3 4">CECT 7691</strain>
    </source>
</reference>
<dbReference type="OrthoDB" id="9804723at2"/>
<evidence type="ECO:0000259" key="2">
    <source>
        <dbReference type="Pfam" id="PF00561"/>
    </source>
</evidence>
<dbReference type="Pfam" id="PF00561">
    <property type="entry name" value="Abhydrolase_1"/>
    <property type="match status" value="1"/>
</dbReference>
<dbReference type="Gene3D" id="3.40.50.1820">
    <property type="entry name" value="alpha/beta hydrolase"/>
    <property type="match status" value="1"/>
</dbReference>
<accession>A0A1Y5RZZ0</accession>
<dbReference type="NCBIfam" id="NF002043">
    <property type="entry name" value="PRK00870.1"/>
    <property type="match status" value="1"/>
</dbReference>
<dbReference type="PRINTS" id="PR00412">
    <property type="entry name" value="EPOXHYDRLASE"/>
</dbReference>
<dbReference type="InterPro" id="IPR051340">
    <property type="entry name" value="Haloalkane_dehalogenase"/>
</dbReference>
<keyword evidence="4" id="KW-1185">Reference proteome</keyword>
<dbReference type="InterPro" id="IPR029058">
    <property type="entry name" value="AB_hydrolase_fold"/>
</dbReference>
<name>A0A1Y5RZZ0_9PROT</name>
<dbReference type="SUPFAM" id="SSF53474">
    <property type="entry name" value="alpha/beta-Hydrolases"/>
    <property type="match status" value="1"/>
</dbReference>
<gene>
    <name evidence="3" type="primary">dhlA</name>
    <name evidence="3" type="ORF">OCH7691_00997</name>
</gene>
<dbReference type="InterPro" id="IPR000073">
    <property type="entry name" value="AB_hydrolase_1"/>
</dbReference>
<dbReference type="EMBL" id="FWFR01000001">
    <property type="protein sequence ID" value="SLN29521.1"/>
    <property type="molecule type" value="Genomic_DNA"/>
</dbReference>
<feature type="domain" description="AB hydrolase-1" evidence="2">
    <location>
        <begin position="48"/>
        <end position="285"/>
    </location>
</feature>
<proteinExistence type="predicted"/>
<dbReference type="PANTHER" id="PTHR42977:SF3">
    <property type="entry name" value="AB HYDROLASE-1 DOMAIN-CONTAINING PROTEIN"/>
    <property type="match status" value="1"/>
</dbReference>
<dbReference type="EC" id="3.8.1.5" evidence="3"/>
<organism evidence="3 4">
    <name type="scientific">Oceanibacterium hippocampi</name>
    <dbReference type="NCBI Taxonomy" id="745714"/>
    <lineage>
        <taxon>Bacteria</taxon>
        <taxon>Pseudomonadati</taxon>
        <taxon>Pseudomonadota</taxon>
        <taxon>Alphaproteobacteria</taxon>
        <taxon>Sneathiellales</taxon>
        <taxon>Sneathiellaceae</taxon>
        <taxon>Oceanibacterium</taxon>
    </lineage>
</organism>